<dbReference type="InterPro" id="IPR036770">
    <property type="entry name" value="Ankyrin_rpt-contain_sf"/>
</dbReference>
<reference evidence="4" key="2">
    <citation type="submission" date="2021-08" db="EMBL/GenBank/DDBJ databases">
        <authorList>
            <person name="Gostincar C."/>
            <person name="Sun X."/>
            <person name="Song Z."/>
            <person name="Gunde-Cimerman N."/>
        </authorList>
    </citation>
    <scope>NUCLEOTIDE SEQUENCE</scope>
    <source>
        <strain evidence="4">EXF-9911</strain>
    </source>
</reference>
<accession>A0A9P8E8V4</accession>
<dbReference type="Gene3D" id="1.25.40.20">
    <property type="entry name" value="Ankyrin repeat-containing domain"/>
    <property type="match status" value="1"/>
</dbReference>
<dbReference type="GO" id="GO:0085020">
    <property type="term" value="P:protein K6-linked ubiquitination"/>
    <property type="evidence" value="ECO:0007669"/>
    <property type="project" value="TreeGrafter"/>
</dbReference>
<dbReference type="PANTHER" id="PTHR24171">
    <property type="entry name" value="ANKYRIN REPEAT DOMAIN-CONTAINING PROTEIN 39-RELATED"/>
    <property type="match status" value="1"/>
</dbReference>
<comment type="caution">
    <text evidence="4">The sequence shown here is derived from an EMBL/GenBank/DDBJ whole genome shotgun (WGS) entry which is preliminary data.</text>
</comment>
<dbReference type="AlphaFoldDB" id="A0A9P8E8V4"/>
<dbReference type="SUPFAM" id="SSF48403">
    <property type="entry name" value="Ankyrin repeat"/>
    <property type="match status" value="1"/>
</dbReference>
<dbReference type="EMBL" id="JAHFXF010000635">
    <property type="protein sequence ID" value="KAG9684487.1"/>
    <property type="molecule type" value="Genomic_DNA"/>
</dbReference>
<dbReference type="PROSITE" id="PS50088">
    <property type="entry name" value="ANK_REPEAT"/>
    <property type="match status" value="1"/>
</dbReference>
<evidence type="ECO:0000256" key="1">
    <source>
        <dbReference type="ARBA" id="ARBA00022737"/>
    </source>
</evidence>
<reference evidence="4" key="1">
    <citation type="journal article" date="2021" name="J Fungi (Basel)">
        <title>Virulence traits and population genomics of the black yeast Aureobasidium melanogenum.</title>
        <authorList>
            <person name="Cernosa A."/>
            <person name="Sun X."/>
            <person name="Gostincar C."/>
            <person name="Fang C."/>
            <person name="Gunde-Cimerman N."/>
            <person name="Song Z."/>
        </authorList>
    </citation>
    <scope>NUCLEOTIDE SEQUENCE</scope>
    <source>
        <strain evidence="4">EXF-9911</strain>
    </source>
</reference>
<evidence type="ECO:0000313" key="5">
    <source>
        <dbReference type="Proteomes" id="UP000779574"/>
    </source>
</evidence>
<dbReference type="InterPro" id="IPR002110">
    <property type="entry name" value="Ankyrin_rpt"/>
</dbReference>
<dbReference type="Proteomes" id="UP000779574">
    <property type="component" value="Unassembled WGS sequence"/>
</dbReference>
<evidence type="ECO:0000256" key="3">
    <source>
        <dbReference type="PROSITE-ProRule" id="PRU00023"/>
    </source>
</evidence>
<evidence type="ECO:0008006" key="6">
    <source>
        <dbReference type="Google" id="ProtNLM"/>
    </source>
</evidence>
<evidence type="ECO:0000256" key="2">
    <source>
        <dbReference type="ARBA" id="ARBA00023043"/>
    </source>
</evidence>
<gene>
    <name evidence="4" type="ORF">KCU76_g12383</name>
</gene>
<dbReference type="Pfam" id="PF00023">
    <property type="entry name" value="Ank"/>
    <property type="match status" value="1"/>
</dbReference>
<evidence type="ECO:0000313" key="4">
    <source>
        <dbReference type="EMBL" id="KAG9684487.1"/>
    </source>
</evidence>
<organism evidence="4 5">
    <name type="scientific">Aureobasidium melanogenum</name>
    <name type="common">Aureobasidium pullulans var. melanogenum</name>
    <dbReference type="NCBI Taxonomy" id="46634"/>
    <lineage>
        <taxon>Eukaryota</taxon>
        <taxon>Fungi</taxon>
        <taxon>Dikarya</taxon>
        <taxon>Ascomycota</taxon>
        <taxon>Pezizomycotina</taxon>
        <taxon>Dothideomycetes</taxon>
        <taxon>Dothideomycetidae</taxon>
        <taxon>Dothideales</taxon>
        <taxon>Saccotheciaceae</taxon>
        <taxon>Aureobasidium</taxon>
    </lineage>
</organism>
<feature type="non-terminal residue" evidence="4">
    <location>
        <position position="261"/>
    </location>
</feature>
<feature type="repeat" description="ANK" evidence="3">
    <location>
        <begin position="198"/>
        <end position="230"/>
    </location>
</feature>
<keyword evidence="1" id="KW-0677">Repeat</keyword>
<dbReference type="PANTHER" id="PTHR24171:SF8">
    <property type="entry name" value="BRCA1-ASSOCIATED RING DOMAIN PROTEIN 1"/>
    <property type="match status" value="1"/>
</dbReference>
<dbReference type="OrthoDB" id="1722345at2759"/>
<dbReference type="SMART" id="SM00248">
    <property type="entry name" value="ANK"/>
    <property type="match status" value="4"/>
</dbReference>
<dbReference type="PROSITE" id="PS50297">
    <property type="entry name" value="ANK_REP_REGION"/>
    <property type="match status" value="1"/>
</dbReference>
<dbReference type="Pfam" id="PF12796">
    <property type="entry name" value="Ank_2"/>
    <property type="match status" value="1"/>
</dbReference>
<name>A0A9P8E8V4_AURME</name>
<sequence length="261" mass="28122">MTSEPENALLNLVLAGDVLKLETSIMASQEQPSETTIQHLLIAAVKSSHISVVELLLEQYPSVPLNEEIVRGAVNTGSIPIFEVLLARDPSIINMPFDKRGSPLIVACMGRQTTDYLKFLLEAGADPNQDPDAATYPLALVAALYHDPDVIDLLLRHGARLEHSDSLAAATRLGNEPMIRRLLDRGARLDNDGYSLGARTSPLHVAVECGRIGVVGILLQHGADPTTTNASGATAIDVARQMKFKGKDMSQMLRTLGENEA</sequence>
<dbReference type="GO" id="GO:0004842">
    <property type="term" value="F:ubiquitin-protein transferase activity"/>
    <property type="evidence" value="ECO:0007669"/>
    <property type="project" value="TreeGrafter"/>
</dbReference>
<keyword evidence="2 3" id="KW-0040">ANK repeat</keyword>
<protein>
    <recommendedName>
        <fullName evidence="6">Ankyrin</fullName>
    </recommendedName>
</protein>
<proteinExistence type="predicted"/>